<evidence type="ECO:0000256" key="3">
    <source>
        <dbReference type="ARBA" id="ARBA00022960"/>
    </source>
</evidence>
<evidence type="ECO:0000256" key="1">
    <source>
        <dbReference type="ARBA" id="ARBA00004752"/>
    </source>
</evidence>
<evidence type="ECO:0000256" key="7">
    <source>
        <dbReference type="SAM" id="Phobius"/>
    </source>
</evidence>
<dbReference type="CDD" id="cd16913">
    <property type="entry name" value="YkuD_like"/>
    <property type="match status" value="1"/>
</dbReference>
<feature type="domain" description="L,D-TPase catalytic" evidence="8">
    <location>
        <begin position="93"/>
        <end position="219"/>
    </location>
</feature>
<keyword evidence="2" id="KW-0808">Transferase</keyword>
<name>A0A417ZAU2_9LACO</name>
<dbReference type="InterPro" id="IPR050979">
    <property type="entry name" value="LD-transpeptidase"/>
</dbReference>
<keyword evidence="7" id="KW-0472">Membrane</keyword>
<dbReference type="RefSeq" id="WP_118910269.1">
    <property type="nucleotide sequence ID" value="NZ_QOCS01000007.1"/>
</dbReference>
<evidence type="ECO:0000259" key="8">
    <source>
        <dbReference type="PROSITE" id="PS52029"/>
    </source>
</evidence>
<dbReference type="GO" id="GO:0071555">
    <property type="term" value="P:cell wall organization"/>
    <property type="evidence" value="ECO:0007669"/>
    <property type="project" value="UniProtKB-UniRule"/>
</dbReference>
<dbReference type="GO" id="GO:0016740">
    <property type="term" value="F:transferase activity"/>
    <property type="evidence" value="ECO:0007669"/>
    <property type="project" value="UniProtKB-KW"/>
</dbReference>
<dbReference type="GO" id="GO:0071972">
    <property type="term" value="F:peptidoglycan L,D-transpeptidase activity"/>
    <property type="evidence" value="ECO:0007669"/>
    <property type="project" value="TreeGrafter"/>
</dbReference>
<reference evidence="9 10" key="1">
    <citation type="submission" date="2018-07" db="EMBL/GenBank/DDBJ databases">
        <title>Genome sequences of six Lactobacillus spp. isolated from bumble bee guts.</title>
        <authorList>
            <person name="Motta E.V.S."/>
            <person name="Moran N.A."/>
        </authorList>
    </citation>
    <scope>NUCLEOTIDE SEQUENCE [LARGE SCALE GENOMIC DNA]</scope>
    <source>
        <strain evidence="9 10">LV-8.1</strain>
    </source>
</reference>
<dbReference type="InterPro" id="IPR005490">
    <property type="entry name" value="LD_TPept_cat_dom"/>
</dbReference>
<dbReference type="Proteomes" id="UP000284822">
    <property type="component" value="Unassembled WGS sequence"/>
</dbReference>
<organism evidence="9 10">
    <name type="scientific">Bombilactobacillus bombi</name>
    <dbReference type="NCBI Taxonomy" id="1303590"/>
    <lineage>
        <taxon>Bacteria</taxon>
        <taxon>Bacillati</taxon>
        <taxon>Bacillota</taxon>
        <taxon>Bacilli</taxon>
        <taxon>Lactobacillales</taxon>
        <taxon>Lactobacillaceae</taxon>
        <taxon>Bombilactobacillus</taxon>
    </lineage>
</organism>
<dbReference type="InterPro" id="IPR038063">
    <property type="entry name" value="Transpep_catalytic_dom"/>
</dbReference>
<gene>
    <name evidence="9" type="ORF">DS832_03115</name>
</gene>
<keyword evidence="5 6" id="KW-0961">Cell wall biogenesis/degradation</keyword>
<evidence type="ECO:0000313" key="9">
    <source>
        <dbReference type="EMBL" id="RHW47767.1"/>
    </source>
</evidence>
<dbReference type="GO" id="GO:0018104">
    <property type="term" value="P:peptidoglycan-protein cross-linking"/>
    <property type="evidence" value="ECO:0007669"/>
    <property type="project" value="TreeGrafter"/>
</dbReference>
<keyword evidence="3 6" id="KW-0133">Cell shape</keyword>
<evidence type="ECO:0000256" key="5">
    <source>
        <dbReference type="ARBA" id="ARBA00023316"/>
    </source>
</evidence>
<keyword evidence="7" id="KW-0812">Transmembrane</keyword>
<dbReference type="Pfam" id="PF03734">
    <property type="entry name" value="YkuD"/>
    <property type="match status" value="1"/>
</dbReference>
<dbReference type="GO" id="GO:0005576">
    <property type="term" value="C:extracellular region"/>
    <property type="evidence" value="ECO:0007669"/>
    <property type="project" value="TreeGrafter"/>
</dbReference>
<dbReference type="Gene3D" id="2.40.440.10">
    <property type="entry name" value="L,D-transpeptidase catalytic domain-like"/>
    <property type="match status" value="1"/>
</dbReference>
<keyword evidence="4 6" id="KW-0573">Peptidoglycan synthesis</keyword>
<protein>
    <submittedName>
        <fullName evidence="9">L,D-transpeptidase</fullName>
    </submittedName>
</protein>
<evidence type="ECO:0000256" key="4">
    <source>
        <dbReference type="ARBA" id="ARBA00022984"/>
    </source>
</evidence>
<dbReference type="UniPathway" id="UPA00219"/>
<dbReference type="SUPFAM" id="SSF141523">
    <property type="entry name" value="L,D-transpeptidase catalytic domain-like"/>
    <property type="match status" value="1"/>
</dbReference>
<proteinExistence type="predicted"/>
<dbReference type="EMBL" id="QOCS01000007">
    <property type="protein sequence ID" value="RHW47767.1"/>
    <property type="molecule type" value="Genomic_DNA"/>
</dbReference>
<feature type="transmembrane region" description="Helical" evidence="7">
    <location>
        <begin position="12"/>
        <end position="30"/>
    </location>
</feature>
<feature type="active site" description="Proton donor/acceptor" evidence="6">
    <location>
        <position position="168"/>
    </location>
</feature>
<dbReference type="PANTHER" id="PTHR30582">
    <property type="entry name" value="L,D-TRANSPEPTIDASE"/>
    <property type="match status" value="1"/>
</dbReference>
<dbReference type="PANTHER" id="PTHR30582:SF2">
    <property type="entry name" value="L,D-TRANSPEPTIDASE YCIB-RELATED"/>
    <property type="match status" value="1"/>
</dbReference>
<comment type="caution">
    <text evidence="9">The sequence shown here is derived from an EMBL/GenBank/DDBJ whole genome shotgun (WGS) entry which is preliminary data.</text>
</comment>
<sequence>MKPLAKLLHQKALLICGLIFIILLTIPVILGRNLDYLESAKTSIVKKKAPKTLAYHNHPKQPNQHTSSLRVPMNYLKSSETKPYPNLQQHPQLWIKVSLKKQRVYLIDQNKILYTMYASTGIEDGERNTPKGTYQIESERAPYFYSPAMHEGAFYAVSFLNHGIYLFHSTPTNQQQQFLPNVAADLGKRPSSHGCVHLTVADSKWVYDNIPYNTKVVIK</sequence>
<keyword evidence="7" id="KW-1133">Transmembrane helix</keyword>
<comment type="pathway">
    <text evidence="1 6">Cell wall biogenesis; peptidoglycan biosynthesis.</text>
</comment>
<dbReference type="PROSITE" id="PS52029">
    <property type="entry name" value="LD_TPASE"/>
    <property type="match status" value="1"/>
</dbReference>
<evidence type="ECO:0000313" key="10">
    <source>
        <dbReference type="Proteomes" id="UP000284822"/>
    </source>
</evidence>
<feature type="active site" description="Nucleophile" evidence="6">
    <location>
        <position position="195"/>
    </location>
</feature>
<accession>A0A417ZAU2</accession>
<dbReference type="AlphaFoldDB" id="A0A417ZAU2"/>
<evidence type="ECO:0000256" key="2">
    <source>
        <dbReference type="ARBA" id="ARBA00022679"/>
    </source>
</evidence>
<evidence type="ECO:0000256" key="6">
    <source>
        <dbReference type="PROSITE-ProRule" id="PRU01373"/>
    </source>
</evidence>
<dbReference type="GO" id="GO:0008360">
    <property type="term" value="P:regulation of cell shape"/>
    <property type="evidence" value="ECO:0007669"/>
    <property type="project" value="UniProtKB-UniRule"/>
</dbReference>